<dbReference type="Proteomes" id="UP000238534">
    <property type="component" value="Unassembled WGS sequence"/>
</dbReference>
<protein>
    <submittedName>
        <fullName evidence="1">Transposase</fullName>
    </submittedName>
</protein>
<evidence type="ECO:0000313" key="3">
    <source>
        <dbReference type="Proteomes" id="UP000238325"/>
    </source>
</evidence>
<dbReference type="EMBL" id="PCPH01000007">
    <property type="protein sequence ID" value="PRB87756.1"/>
    <property type="molecule type" value="Genomic_DNA"/>
</dbReference>
<reference evidence="3 4" key="1">
    <citation type="submission" date="2017-09" db="EMBL/GenBank/DDBJ databases">
        <title>Genomic, metabolic, and phenotypic characteristics of bacterial isolates from the natural microbiome of the model nematode Caenorhabditis elegans.</title>
        <authorList>
            <person name="Zimmermann J."/>
            <person name="Obeng N."/>
            <person name="Yang W."/>
            <person name="Obeng O."/>
            <person name="Kissoyan K."/>
            <person name="Pees B."/>
            <person name="Dirksen P."/>
            <person name="Hoppner M."/>
            <person name="Franke A."/>
            <person name="Rosenstiel P."/>
            <person name="Leippe M."/>
            <person name="Dierking K."/>
            <person name="Kaleta C."/>
            <person name="Schulenburg H."/>
        </authorList>
    </citation>
    <scope>NUCLEOTIDE SEQUENCE [LARGE SCALE GENOMIC DNA]</scope>
    <source>
        <strain evidence="1 4">MYb25</strain>
        <strain evidence="2 3">MYb44</strain>
    </source>
</reference>
<evidence type="ECO:0000313" key="1">
    <source>
        <dbReference type="EMBL" id="PRB84845.1"/>
    </source>
</evidence>
<name>A0A2S9CWF9_CHRCI</name>
<dbReference type="SUPFAM" id="SSF48295">
    <property type="entry name" value="TrpR-like"/>
    <property type="match status" value="1"/>
</dbReference>
<evidence type="ECO:0000313" key="2">
    <source>
        <dbReference type="EMBL" id="PRB87756.1"/>
    </source>
</evidence>
<organism evidence="1 4">
    <name type="scientific">Chryseobacterium culicis</name>
    <dbReference type="NCBI Taxonomy" id="680127"/>
    <lineage>
        <taxon>Bacteria</taxon>
        <taxon>Pseudomonadati</taxon>
        <taxon>Bacteroidota</taxon>
        <taxon>Flavobacteriia</taxon>
        <taxon>Flavobacteriales</taxon>
        <taxon>Weeksellaceae</taxon>
        <taxon>Chryseobacterium group</taxon>
        <taxon>Chryseobacterium</taxon>
    </lineage>
</organism>
<proteinExistence type="predicted"/>
<gene>
    <name evidence="1" type="ORF">CQ022_00805</name>
    <name evidence="2" type="ORF">CQ033_20070</name>
</gene>
<dbReference type="RefSeq" id="WP_105684282.1">
    <property type="nucleotide sequence ID" value="NZ_JBBGZD010000001.1"/>
</dbReference>
<dbReference type="Gene3D" id="1.10.10.60">
    <property type="entry name" value="Homeodomain-like"/>
    <property type="match status" value="1"/>
</dbReference>
<dbReference type="OrthoDB" id="799937at2"/>
<dbReference type="InterPro" id="IPR010921">
    <property type="entry name" value="Trp_repressor/repl_initiator"/>
</dbReference>
<keyword evidence="3" id="KW-1185">Reference proteome</keyword>
<evidence type="ECO:0000313" key="4">
    <source>
        <dbReference type="Proteomes" id="UP000238534"/>
    </source>
</evidence>
<dbReference type="AlphaFoldDB" id="A0A2S9CWF9"/>
<dbReference type="EMBL" id="PCPP01000001">
    <property type="protein sequence ID" value="PRB84845.1"/>
    <property type="molecule type" value="Genomic_DNA"/>
</dbReference>
<sequence>MLYKEIHIGKFIKERVDENEITAERICKFLSKDEEAVEMMYDSRSMDTDLLLRWSKLLEYDFFRLYSSHLILYAPPSAINKNQQKSEKTPYFRKNIYTQEIKDFIMKRILSGEMTQSEVIKEYSIPKSTLHRWLQKGDNANG</sequence>
<accession>A0A2S9CWF9</accession>
<dbReference type="Proteomes" id="UP000238325">
    <property type="component" value="Unassembled WGS sequence"/>
</dbReference>
<dbReference type="GO" id="GO:0043565">
    <property type="term" value="F:sequence-specific DNA binding"/>
    <property type="evidence" value="ECO:0007669"/>
    <property type="project" value="InterPro"/>
</dbReference>
<comment type="caution">
    <text evidence="1">The sequence shown here is derived from an EMBL/GenBank/DDBJ whole genome shotgun (WGS) entry which is preliminary data.</text>
</comment>